<keyword evidence="4" id="KW-1185">Reference proteome</keyword>
<feature type="compositionally biased region" description="Polar residues" evidence="1">
    <location>
        <begin position="350"/>
        <end position="361"/>
    </location>
</feature>
<evidence type="ECO:0000313" key="4">
    <source>
        <dbReference type="Proteomes" id="UP000646745"/>
    </source>
</evidence>
<evidence type="ECO:0000259" key="2">
    <source>
        <dbReference type="Pfam" id="PF25800"/>
    </source>
</evidence>
<dbReference type="EMBL" id="BMZI01000007">
    <property type="protein sequence ID" value="GHB29651.1"/>
    <property type="molecule type" value="Genomic_DNA"/>
</dbReference>
<feature type="region of interest" description="Disordered" evidence="1">
    <location>
        <begin position="636"/>
        <end position="678"/>
    </location>
</feature>
<dbReference type="InterPro" id="IPR057840">
    <property type="entry name" value="FimV_N"/>
</dbReference>
<name>A0ABQ3EE95_9GAMM</name>
<organism evidence="3 4">
    <name type="scientific">Salinicola rhizosphaerae</name>
    <dbReference type="NCBI Taxonomy" id="1443141"/>
    <lineage>
        <taxon>Bacteria</taxon>
        <taxon>Pseudomonadati</taxon>
        <taxon>Pseudomonadota</taxon>
        <taxon>Gammaproteobacteria</taxon>
        <taxon>Oceanospirillales</taxon>
        <taxon>Halomonadaceae</taxon>
        <taxon>Salinicola</taxon>
    </lineage>
</organism>
<feature type="domain" description="FimV N-terminal" evidence="2">
    <location>
        <begin position="31"/>
        <end position="129"/>
    </location>
</feature>
<feature type="region of interest" description="Disordered" evidence="1">
    <location>
        <begin position="341"/>
        <end position="381"/>
    </location>
</feature>
<accession>A0ABQ3EE95</accession>
<protein>
    <recommendedName>
        <fullName evidence="2">FimV N-terminal domain-containing protein</fullName>
    </recommendedName>
</protein>
<sequence>MRQWLILTVGGLLCLSQVPKALALGIADPRDISALGRPLHVVLPLTDGAGLQPQQISVKIVDDAAYRAAGLERTALIDSVRATVARGDAGLEIVFDSARRVREPFADLLLEITWPDGQWQRDITLLFDPADYAAAAPLLGGDRSGEAGGAQTFGLVPSAPVSTPGALPVSGLDGRWPARLRVSPGDSLSTLAGSLLPHGGLNRQSLMLALYRANPTAFAGNDVDRLRAGATLDVPPVTRVASIPRGEAVAALDELSSLGPTDSAPRSASPGSSPAQLADTDDGRPTIEIDGSPRASATDALGELQRQVAMLEQQNDRQRAQILALTADRTRLQAALDKVDTASAPGVSADATSSEVDQGSAVSGDVDQGSAASGAVDQSSVSQAGAAMPVSMTKAAPVLTAGLTATDGVEAARRASAQLASPSEPTWLERVLNHLDWIGGALLAVLLGVWVWQRRRQRRAIGEPPNASGDRAQAEGEEPPAPVPPSAKSRRQSRRAAATVATDMDAATISQADIYLAYGRYGEAREWLQSQLAEREDADLRLSLIRALGELRDMEALEMAVSGFGDDATTAQRQEGQQLVETYRARHVEESWQEATSMESETPSVDDVDSLFEAEISGLGQPDSSTAVADEAATLRDPADAVRLEPSLQGSRRQGGDALRQGDSTLGDGRAETAEEREEELAPATMVIDYQAPVLQLDAAPDVAARVHESGVTSSMPEIDFSSSAAAFEAADLTASSPEATEVVPDAYETRAVSAGWDVEEVEFEPPHRDNGRP</sequence>
<feature type="compositionally biased region" description="Low complexity" evidence="1">
    <location>
        <begin position="263"/>
        <end position="275"/>
    </location>
</feature>
<evidence type="ECO:0000313" key="3">
    <source>
        <dbReference type="EMBL" id="GHB29651.1"/>
    </source>
</evidence>
<evidence type="ECO:0000256" key="1">
    <source>
        <dbReference type="SAM" id="MobiDB-lite"/>
    </source>
</evidence>
<gene>
    <name evidence="3" type="ORF">GCM10009038_30460</name>
</gene>
<dbReference type="RefSeq" id="WP_189445587.1">
    <property type="nucleotide sequence ID" value="NZ_BMZI01000007.1"/>
</dbReference>
<feature type="region of interest" description="Disordered" evidence="1">
    <location>
        <begin position="257"/>
        <end position="296"/>
    </location>
</feature>
<dbReference type="Pfam" id="PF25800">
    <property type="entry name" value="FimV_N"/>
    <property type="match status" value="1"/>
</dbReference>
<dbReference type="Proteomes" id="UP000646745">
    <property type="component" value="Unassembled WGS sequence"/>
</dbReference>
<reference evidence="4" key="1">
    <citation type="journal article" date="2019" name="Int. J. Syst. Evol. Microbiol.">
        <title>The Global Catalogue of Microorganisms (GCM) 10K type strain sequencing project: providing services to taxonomists for standard genome sequencing and annotation.</title>
        <authorList>
            <consortium name="The Broad Institute Genomics Platform"/>
            <consortium name="The Broad Institute Genome Sequencing Center for Infectious Disease"/>
            <person name="Wu L."/>
            <person name="Ma J."/>
        </authorList>
    </citation>
    <scope>NUCLEOTIDE SEQUENCE [LARGE SCALE GENOMIC DNA]</scope>
    <source>
        <strain evidence="4">KCTC 32998</strain>
    </source>
</reference>
<comment type="caution">
    <text evidence="3">The sequence shown here is derived from an EMBL/GenBank/DDBJ whole genome shotgun (WGS) entry which is preliminary data.</text>
</comment>
<feature type="region of interest" description="Disordered" evidence="1">
    <location>
        <begin position="461"/>
        <end position="496"/>
    </location>
</feature>
<proteinExistence type="predicted"/>